<feature type="domain" description="Type IV pilin Tt1218-like" evidence="2">
    <location>
        <begin position="31"/>
        <end position="82"/>
    </location>
</feature>
<dbReference type="InterPro" id="IPR012902">
    <property type="entry name" value="N_methyl_site"/>
</dbReference>
<dbReference type="Proteomes" id="UP000324760">
    <property type="component" value="Chromosome"/>
</dbReference>
<evidence type="ECO:0000313" key="4">
    <source>
        <dbReference type="Proteomes" id="UP000324760"/>
    </source>
</evidence>
<dbReference type="KEGG" id="ncu:F0U83_15510"/>
<reference evidence="3 4" key="1">
    <citation type="journal article" date="2019" name="Biochem. Eng. J.">
        <title>Metabolic engineering of the marine bacteria Neptunomonas concharum for the production of acetoin and meso-2,3-butanediol from acetate.</title>
        <authorList>
            <person name="Li W."/>
            <person name="Pu N."/>
            <person name="Liu C.-X."/>
            <person name="Yuan Q.-P."/>
            <person name="Li Z.-J."/>
        </authorList>
    </citation>
    <scope>NUCLEOTIDE SEQUENCE [LARGE SCALE GENOMIC DNA]</scope>
    <source>
        <strain evidence="3 4">JCM17730</strain>
    </source>
</reference>
<dbReference type="InterPro" id="IPR054402">
    <property type="entry name" value="Tt1218-like_dom"/>
</dbReference>
<organism evidence="3 4">
    <name type="scientific">Neptunomonas concharum</name>
    <dbReference type="NCBI Taxonomy" id="1031538"/>
    <lineage>
        <taxon>Bacteria</taxon>
        <taxon>Pseudomonadati</taxon>
        <taxon>Pseudomonadota</taxon>
        <taxon>Gammaproteobacteria</taxon>
        <taxon>Oceanospirillales</taxon>
        <taxon>Oceanospirillaceae</taxon>
        <taxon>Neptunomonas</taxon>
    </lineage>
</organism>
<gene>
    <name evidence="3" type="primary">pilV</name>
    <name evidence="3" type="ORF">F0U83_15510</name>
</gene>
<evidence type="ECO:0000313" key="3">
    <source>
        <dbReference type="EMBL" id="QEQ98468.1"/>
    </source>
</evidence>
<keyword evidence="1" id="KW-1133">Transmembrane helix</keyword>
<dbReference type="Pfam" id="PF22150">
    <property type="entry name" value="Tt1218-like"/>
    <property type="match status" value="1"/>
</dbReference>
<dbReference type="EMBL" id="CP043869">
    <property type="protein sequence ID" value="QEQ98468.1"/>
    <property type="molecule type" value="Genomic_DNA"/>
</dbReference>
<keyword evidence="1" id="KW-0472">Membrane</keyword>
<protein>
    <submittedName>
        <fullName evidence="3">Type IV pilus modification protein PilV</fullName>
    </submittedName>
</protein>
<keyword evidence="1" id="KW-0812">Transmembrane</keyword>
<evidence type="ECO:0000256" key="1">
    <source>
        <dbReference type="SAM" id="Phobius"/>
    </source>
</evidence>
<sequence length="145" mass="15203">MIDKAQQGATLIEILITVLVMSVGLVGMATLQFDAVKLNNDALLRTKAVNLANDMADRIRANPDAAEGGDYDFTLGATAPTSPADTAEQDQSDWLAALANELPSGQGSIAVSTVGNISEVNIQVCWDEDRSGTQPATCFTFVSGL</sequence>
<keyword evidence="4" id="KW-1185">Reference proteome</keyword>
<feature type="transmembrane region" description="Helical" evidence="1">
    <location>
        <begin position="12"/>
        <end position="31"/>
    </location>
</feature>
<dbReference type="OrthoDB" id="8547299at2"/>
<dbReference type="InterPro" id="IPR013362">
    <property type="entry name" value="Pilus_4_PilV"/>
</dbReference>
<accession>A0A5P1RFP0</accession>
<dbReference type="Pfam" id="PF07963">
    <property type="entry name" value="N_methyl"/>
    <property type="match status" value="1"/>
</dbReference>
<dbReference type="AlphaFoldDB" id="A0A5P1RFP0"/>
<proteinExistence type="predicted"/>
<dbReference type="NCBIfam" id="TIGR02523">
    <property type="entry name" value="type_IV_pilV"/>
    <property type="match status" value="1"/>
</dbReference>
<name>A0A5P1RFP0_9GAMM</name>
<evidence type="ECO:0000259" key="2">
    <source>
        <dbReference type="Pfam" id="PF22150"/>
    </source>
</evidence>